<evidence type="ECO:0000256" key="1">
    <source>
        <dbReference type="SAM" id="Phobius"/>
    </source>
</evidence>
<dbReference type="OrthoDB" id="344746at2"/>
<keyword evidence="3" id="KW-1185">Reference proteome</keyword>
<evidence type="ECO:0000313" key="2">
    <source>
        <dbReference type="EMBL" id="PJZ50923.1"/>
    </source>
</evidence>
<dbReference type="NCBIfam" id="NF047440">
    <property type="entry name" value="LA3751_2_3_fam"/>
    <property type="match status" value="1"/>
</dbReference>
<accession>A0A2M9YHB4</accession>
<feature type="transmembrane region" description="Helical" evidence="1">
    <location>
        <begin position="350"/>
        <end position="367"/>
    </location>
</feature>
<feature type="transmembrane region" description="Helical" evidence="1">
    <location>
        <begin position="192"/>
        <end position="211"/>
    </location>
</feature>
<feature type="transmembrane region" description="Helical" evidence="1">
    <location>
        <begin position="284"/>
        <end position="302"/>
    </location>
</feature>
<dbReference type="Proteomes" id="UP000231926">
    <property type="component" value="Unassembled WGS sequence"/>
</dbReference>
<feature type="transmembrane region" description="Helical" evidence="1">
    <location>
        <begin position="223"/>
        <end position="245"/>
    </location>
</feature>
<evidence type="ECO:0008006" key="4">
    <source>
        <dbReference type="Google" id="ProtNLM"/>
    </source>
</evidence>
<gene>
    <name evidence="2" type="ORF">CH362_03955</name>
</gene>
<feature type="transmembrane region" description="Helical" evidence="1">
    <location>
        <begin position="96"/>
        <end position="129"/>
    </location>
</feature>
<feature type="transmembrane region" description="Helical" evidence="1">
    <location>
        <begin position="379"/>
        <end position="396"/>
    </location>
</feature>
<organism evidence="2 3">
    <name type="scientific">Leptospira saintgironsiae</name>
    <dbReference type="NCBI Taxonomy" id="2023183"/>
    <lineage>
        <taxon>Bacteria</taxon>
        <taxon>Pseudomonadati</taxon>
        <taxon>Spirochaetota</taxon>
        <taxon>Spirochaetia</taxon>
        <taxon>Leptospirales</taxon>
        <taxon>Leptospiraceae</taxon>
        <taxon>Leptospira</taxon>
    </lineage>
</organism>
<keyword evidence="1" id="KW-1133">Transmembrane helix</keyword>
<proteinExistence type="predicted"/>
<evidence type="ECO:0000313" key="3">
    <source>
        <dbReference type="Proteomes" id="UP000231926"/>
    </source>
</evidence>
<dbReference type="RefSeq" id="WP_100709016.1">
    <property type="nucleotide sequence ID" value="NZ_NPDR01000001.1"/>
</dbReference>
<comment type="caution">
    <text evidence="2">The sequence shown here is derived from an EMBL/GenBank/DDBJ whole genome shotgun (WGS) entry which is preliminary data.</text>
</comment>
<feature type="transmembrane region" description="Helical" evidence="1">
    <location>
        <begin position="322"/>
        <end position="338"/>
    </location>
</feature>
<sequence length="521" mass="59432">MSFLDGKMHSKWTRLTFCLLFLLPLLYPFLLKPGEQLYSDHLGKFILGESVGRNGFLSGNLVLPSRDLDPEGNYCPTECIRIGEELISPFPAALGYVYAVFLPWSGIVGVYIAVAVLILLSFVFLSILWDWDPIYLGVLVLASPFLVNGYFFPDVGIASFFFIGGSFLFLRSGPSSSWFRFISSGFICASSAWFRIESIVFPLTFIFFLSISKFSNTEERKKILGYSVGFLVGVGLLLGIQYVLYGHPLGPRFSFNQPTMFLLPWKKWKIYAGLLIANPNRIGFFGYTPGFLIVLFFFIYYILFKKNPLKRSVTLEISNRDLFVYSGLVAFLALVVSAPNDGIIDFGSRYLHLSLPAFAGMFLILLENIGEKFRKSAKIVLYTILLYSVYISYSYTQILGKYGRKTTKLNAIYLEQKPDLVVVQIRTYSQILGKYFFQTPSVWLLREGHIKKFFSKNSPNQFKKILFVQTKASIAQSLNESDPFLENKYYESITQALGPDFKKVWSENKEDVLLFSMERKK</sequence>
<keyword evidence="1" id="KW-0472">Membrane</keyword>
<dbReference type="EMBL" id="NPDR01000001">
    <property type="protein sequence ID" value="PJZ50923.1"/>
    <property type="molecule type" value="Genomic_DNA"/>
</dbReference>
<reference evidence="2 3" key="1">
    <citation type="submission" date="2017-07" db="EMBL/GenBank/DDBJ databases">
        <title>Leptospira spp. isolated from tropical soils.</title>
        <authorList>
            <person name="Thibeaux R."/>
            <person name="Iraola G."/>
            <person name="Ferres I."/>
            <person name="Bierque E."/>
            <person name="Girault D."/>
            <person name="Soupe-Gilbert M.-E."/>
            <person name="Picardeau M."/>
            <person name="Goarant C."/>
        </authorList>
    </citation>
    <scope>NUCLEOTIDE SEQUENCE [LARGE SCALE GENOMIC DNA]</scope>
    <source>
        <strain evidence="2 3">FH4-C-A2</strain>
    </source>
</reference>
<keyword evidence="1" id="KW-0812">Transmembrane</keyword>
<dbReference type="InterPro" id="IPR059217">
    <property type="entry name" value="LA3751_2-like"/>
</dbReference>
<name>A0A2M9YHB4_9LEPT</name>
<feature type="transmembrane region" description="Helical" evidence="1">
    <location>
        <begin position="150"/>
        <end position="172"/>
    </location>
</feature>
<dbReference type="AlphaFoldDB" id="A0A2M9YHB4"/>
<protein>
    <recommendedName>
        <fullName evidence="4">Glycosyltransferase RgtA/B/C/D-like domain-containing protein</fullName>
    </recommendedName>
</protein>